<gene>
    <name evidence="2" type="ORF">Stube_28020</name>
</gene>
<name>A0A640UQX8_9ACTN</name>
<comment type="caution">
    <text evidence="2">The sequence shown here is derived from an EMBL/GenBank/DDBJ whole genome shotgun (WGS) entry which is preliminary data.</text>
</comment>
<feature type="compositionally biased region" description="Pro residues" evidence="1">
    <location>
        <begin position="48"/>
        <end position="60"/>
    </location>
</feature>
<protein>
    <submittedName>
        <fullName evidence="2">Uncharacterized protein</fullName>
    </submittedName>
</protein>
<dbReference type="AlphaFoldDB" id="A0A640UQX8"/>
<dbReference type="Proteomes" id="UP000431826">
    <property type="component" value="Unassembled WGS sequence"/>
</dbReference>
<dbReference type="EMBL" id="BLIR01000001">
    <property type="protein sequence ID" value="GFE38129.1"/>
    <property type="molecule type" value="Genomic_DNA"/>
</dbReference>
<organism evidence="2 3">
    <name type="scientific">Streptomyces tubercidicus</name>
    <dbReference type="NCBI Taxonomy" id="47759"/>
    <lineage>
        <taxon>Bacteria</taxon>
        <taxon>Bacillati</taxon>
        <taxon>Actinomycetota</taxon>
        <taxon>Actinomycetes</taxon>
        <taxon>Kitasatosporales</taxon>
        <taxon>Streptomycetaceae</taxon>
        <taxon>Streptomyces</taxon>
    </lineage>
</organism>
<feature type="region of interest" description="Disordered" evidence="1">
    <location>
        <begin position="1"/>
        <end position="102"/>
    </location>
</feature>
<accession>A0A640UQX8</accession>
<evidence type="ECO:0000313" key="3">
    <source>
        <dbReference type="Proteomes" id="UP000431826"/>
    </source>
</evidence>
<keyword evidence="3" id="KW-1185">Reference proteome</keyword>
<proteinExistence type="predicted"/>
<evidence type="ECO:0000256" key="1">
    <source>
        <dbReference type="SAM" id="MobiDB-lite"/>
    </source>
</evidence>
<sequence>MTDMNATQQHLLDTYRAAQRGEAAPPAPGGHTAREPQQRHPFQSSAPAPSPSRAPTPTPSPSLADRLTARLRRAARAAAAPLLHREPDDAGAHGGTPARFGS</sequence>
<feature type="compositionally biased region" description="Polar residues" evidence="1">
    <location>
        <begin position="1"/>
        <end position="11"/>
    </location>
</feature>
<evidence type="ECO:0000313" key="2">
    <source>
        <dbReference type="EMBL" id="GFE38129.1"/>
    </source>
</evidence>
<reference evidence="2 3" key="1">
    <citation type="submission" date="2019-12" db="EMBL/GenBank/DDBJ databases">
        <title>Whole genome shotgun sequence of Streptomyces tubercidicus NBRC 13090.</title>
        <authorList>
            <person name="Ichikawa N."/>
            <person name="Kimura A."/>
            <person name="Kitahashi Y."/>
            <person name="Komaki H."/>
            <person name="Tamura T."/>
        </authorList>
    </citation>
    <scope>NUCLEOTIDE SEQUENCE [LARGE SCALE GENOMIC DNA]</scope>
    <source>
        <strain evidence="2 3">NBRC 13090</strain>
    </source>
</reference>